<keyword evidence="7" id="KW-1185">Reference proteome</keyword>
<dbReference type="GO" id="GO:0071949">
    <property type="term" value="F:FAD binding"/>
    <property type="evidence" value="ECO:0007669"/>
    <property type="project" value="InterPro"/>
</dbReference>
<dbReference type="GO" id="GO:0016491">
    <property type="term" value="F:oxidoreductase activity"/>
    <property type="evidence" value="ECO:0007669"/>
    <property type="project" value="UniProtKB-KW"/>
</dbReference>
<dbReference type="InterPro" id="IPR016166">
    <property type="entry name" value="FAD-bd_PCMH"/>
</dbReference>
<dbReference type="STRING" id="1149755.A0A2J6SA60"/>
<evidence type="ECO:0000256" key="2">
    <source>
        <dbReference type="ARBA" id="ARBA00022630"/>
    </source>
</evidence>
<dbReference type="InterPro" id="IPR016169">
    <property type="entry name" value="FAD-bd_PCMH_sub2"/>
</dbReference>
<protein>
    <submittedName>
        <fullName evidence="6">FAD-binding domain-containing protein</fullName>
    </submittedName>
</protein>
<dbReference type="Proteomes" id="UP000235786">
    <property type="component" value="Unassembled WGS sequence"/>
</dbReference>
<evidence type="ECO:0000256" key="3">
    <source>
        <dbReference type="ARBA" id="ARBA00022827"/>
    </source>
</evidence>
<organism evidence="6 7">
    <name type="scientific">Hyaloscypha variabilis (strain UAMH 11265 / GT02V1 / F)</name>
    <name type="common">Meliniomyces variabilis</name>
    <dbReference type="NCBI Taxonomy" id="1149755"/>
    <lineage>
        <taxon>Eukaryota</taxon>
        <taxon>Fungi</taxon>
        <taxon>Dikarya</taxon>
        <taxon>Ascomycota</taxon>
        <taxon>Pezizomycotina</taxon>
        <taxon>Leotiomycetes</taxon>
        <taxon>Helotiales</taxon>
        <taxon>Hyaloscyphaceae</taxon>
        <taxon>Hyaloscypha</taxon>
        <taxon>Hyaloscypha variabilis</taxon>
    </lineage>
</organism>
<dbReference type="Gene3D" id="3.30.43.10">
    <property type="entry name" value="Uridine Diphospho-n-acetylenolpyruvylglucosamine Reductase, domain 2"/>
    <property type="match status" value="1"/>
</dbReference>
<dbReference type="InterPro" id="IPR036318">
    <property type="entry name" value="FAD-bd_PCMH-like_sf"/>
</dbReference>
<sequence length="466" mass="51538">MQPATIATIAKGLRGSLSKEARIMTATEDADSPAFQASLSRWTYINKQTPSAIIQPACEADVELIVSMIKEKIPFVVKSGGNSPWSTIDSSGLIIDLSLMNNFTVDMARETATIQPGVLSKDINWMVGERGYCIQTPTSALVSCVGFLLGGGSSFLNGLYGMAVDSLVSARVVTTKGTVVCSEKENQDLFWAIKGAGQFFGVVTKIKMRIYPLKDEEGPLSWTLIFPSAKIKEIAAVLEEVSKGEQVIRSPGMAMILAFPGQDKPVIMVNLTHFRPEEEAEKIMAPLLALGPVQQIKKVIPWANMTDSSDMLAGHGGFKTLHSCGMKEFDGKKFETILELWEKIDKEIPGAKGCVFLMNWFSLDAMKKKGPESSAWSHRDIGLWNMHLINAQDKASHDAAIALSKENFEFCQEDLPESERSLFPNHWRGDDVVERRFRGEGILKKLRELKALWDPEGVFTNQFLLR</sequence>
<dbReference type="PANTHER" id="PTHR42973">
    <property type="entry name" value="BINDING OXIDOREDUCTASE, PUTATIVE (AFU_ORTHOLOGUE AFUA_1G17690)-RELATED"/>
    <property type="match status" value="1"/>
</dbReference>
<dbReference type="InterPro" id="IPR050416">
    <property type="entry name" value="FAD-linked_Oxidoreductase"/>
</dbReference>
<gene>
    <name evidence="6" type="ORF">L207DRAFT_628267</name>
</gene>
<dbReference type="PANTHER" id="PTHR42973:SF7">
    <property type="entry name" value="FAD-BINDING PCMH-TYPE DOMAIN-CONTAINING PROTEIN"/>
    <property type="match status" value="1"/>
</dbReference>
<dbReference type="AlphaFoldDB" id="A0A2J6SA60"/>
<keyword evidence="3" id="KW-0274">FAD</keyword>
<evidence type="ECO:0000256" key="4">
    <source>
        <dbReference type="ARBA" id="ARBA00023002"/>
    </source>
</evidence>
<keyword evidence="4" id="KW-0560">Oxidoreductase</keyword>
<dbReference type="OrthoDB" id="415825at2759"/>
<name>A0A2J6SA60_HYAVF</name>
<dbReference type="PROSITE" id="PS51387">
    <property type="entry name" value="FAD_PCMH"/>
    <property type="match status" value="1"/>
</dbReference>
<proteinExistence type="inferred from homology"/>
<dbReference type="Gene3D" id="3.40.462.20">
    <property type="match status" value="1"/>
</dbReference>
<keyword evidence="2" id="KW-0285">Flavoprotein</keyword>
<dbReference type="SUPFAM" id="SSF56176">
    <property type="entry name" value="FAD-binding/transporter-associated domain-like"/>
    <property type="match status" value="1"/>
</dbReference>
<comment type="similarity">
    <text evidence="1">Belongs to the oxygen-dependent FAD-linked oxidoreductase family.</text>
</comment>
<evidence type="ECO:0000256" key="1">
    <source>
        <dbReference type="ARBA" id="ARBA00005466"/>
    </source>
</evidence>
<accession>A0A2J6SA60</accession>
<evidence type="ECO:0000259" key="5">
    <source>
        <dbReference type="PROSITE" id="PS51387"/>
    </source>
</evidence>
<evidence type="ECO:0000313" key="7">
    <source>
        <dbReference type="Proteomes" id="UP000235786"/>
    </source>
</evidence>
<reference evidence="6 7" key="1">
    <citation type="submission" date="2016-04" db="EMBL/GenBank/DDBJ databases">
        <title>A degradative enzymes factory behind the ericoid mycorrhizal symbiosis.</title>
        <authorList>
            <consortium name="DOE Joint Genome Institute"/>
            <person name="Martino E."/>
            <person name="Morin E."/>
            <person name="Grelet G."/>
            <person name="Kuo A."/>
            <person name="Kohler A."/>
            <person name="Daghino S."/>
            <person name="Barry K."/>
            <person name="Choi C."/>
            <person name="Cichocki N."/>
            <person name="Clum A."/>
            <person name="Copeland A."/>
            <person name="Hainaut M."/>
            <person name="Haridas S."/>
            <person name="Labutti K."/>
            <person name="Lindquist E."/>
            <person name="Lipzen A."/>
            <person name="Khouja H.-R."/>
            <person name="Murat C."/>
            <person name="Ohm R."/>
            <person name="Olson A."/>
            <person name="Spatafora J."/>
            <person name="Veneault-Fourrey C."/>
            <person name="Henrissat B."/>
            <person name="Grigoriev I."/>
            <person name="Martin F."/>
            <person name="Perotto S."/>
        </authorList>
    </citation>
    <scope>NUCLEOTIDE SEQUENCE [LARGE SCALE GENOMIC DNA]</scope>
    <source>
        <strain evidence="6 7">F</strain>
    </source>
</reference>
<dbReference type="Pfam" id="PF01565">
    <property type="entry name" value="FAD_binding_4"/>
    <property type="match status" value="1"/>
</dbReference>
<dbReference type="Gene3D" id="3.30.465.10">
    <property type="match status" value="1"/>
</dbReference>
<evidence type="ECO:0000313" key="6">
    <source>
        <dbReference type="EMBL" id="PMD47657.1"/>
    </source>
</evidence>
<dbReference type="EMBL" id="KZ613938">
    <property type="protein sequence ID" value="PMD47657.1"/>
    <property type="molecule type" value="Genomic_DNA"/>
</dbReference>
<dbReference type="InterPro" id="IPR016167">
    <property type="entry name" value="FAD-bd_PCMH_sub1"/>
</dbReference>
<feature type="domain" description="FAD-binding PCMH-type" evidence="5">
    <location>
        <begin position="46"/>
        <end position="213"/>
    </location>
</feature>
<dbReference type="InterPro" id="IPR006094">
    <property type="entry name" value="Oxid_FAD_bind_N"/>
</dbReference>